<evidence type="ECO:0000313" key="2">
    <source>
        <dbReference type="EMBL" id="GLH71690.1"/>
    </source>
</evidence>
<dbReference type="Proteomes" id="UP001165069">
    <property type="component" value="Unassembled WGS sequence"/>
</dbReference>
<reference evidence="2 3" key="1">
    <citation type="journal article" date="2023" name="Antonie Van Leeuwenhoek">
        <title>Mesoterricola silvestris gen. nov., sp. nov., Mesoterricola sediminis sp. nov., Geothrix oryzae sp. nov., Geothrix edaphica sp. nov., Geothrix rubra sp. nov., and Geothrix limicola sp. nov., six novel members of Acidobacteriota isolated from soils.</title>
        <authorList>
            <person name="Itoh H."/>
            <person name="Sugisawa Y."/>
            <person name="Mise K."/>
            <person name="Xu Z."/>
            <person name="Kuniyasu M."/>
            <person name="Ushijima N."/>
            <person name="Kawano K."/>
            <person name="Kobayashi E."/>
            <person name="Shiratori Y."/>
            <person name="Masuda Y."/>
            <person name="Senoo K."/>
        </authorList>
    </citation>
    <scope>NUCLEOTIDE SEQUENCE [LARGE SCALE GENOMIC DNA]</scope>
    <source>
        <strain evidence="2 3">Red804</strain>
    </source>
</reference>
<evidence type="ECO:0000313" key="3">
    <source>
        <dbReference type="Proteomes" id="UP001165069"/>
    </source>
</evidence>
<name>A0ABQ5QC38_9BACT</name>
<dbReference type="InterPro" id="IPR043129">
    <property type="entry name" value="ATPase_NBD"/>
</dbReference>
<sequence>MANRTLIGVDLGGTNIRAGRVENHRIVKLAARPTPAKAEADVVVADLVRSIEDVLSPEVSAIGIGVPSVVDVEQGIVYDVENIPSWREVALKRILEDRFQLPVRVNNDANCFALGEYHFGKGRGSKSLVGLIVGTGLGAGLVLDGRLYSGVNCGAGEIGSLPYRDHTYEYYVSGPRFQREHGRNGGQLYEAALRGEAEALQIFEAFGRDLGKAIALAIYAYDPDRILLGGSVSKAYPFFRETVWAELRTFAFQQSLKRLSIEVSEEPQIAILGAAALCLDVPAAISI</sequence>
<keyword evidence="3" id="KW-1185">Reference proteome</keyword>
<keyword evidence="2" id="KW-0418">Kinase</keyword>
<dbReference type="PANTHER" id="PTHR18964">
    <property type="entry name" value="ROK (REPRESSOR, ORF, KINASE) FAMILY"/>
    <property type="match status" value="1"/>
</dbReference>
<accession>A0ABQ5QC38</accession>
<protein>
    <submittedName>
        <fullName evidence="2">Sugar kinase</fullName>
    </submittedName>
</protein>
<keyword evidence="2" id="KW-0808">Transferase</keyword>
<dbReference type="SUPFAM" id="SSF53067">
    <property type="entry name" value="Actin-like ATPase domain"/>
    <property type="match status" value="1"/>
</dbReference>
<comment type="similarity">
    <text evidence="1">Belongs to the ROK (NagC/XylR) family.</text>
</comment>
<dbReference type="GO" id="GO:0016301">
    <property type="term" value="F:kinase activity"/>
    <property type="evidence" value="ECO:0007669"/>
    <property type="project" value="UniProtKB-KW"/>
</dbReference>
<evidence type="ECO:0000256" key="1">
    <source>
        <dbReference type="ARBA" id="ARBA00006479"/>
    </source>
</evidence>
<dbReference type="CDD" id="cd23763">
    <property type="entry name" value="ASKHA_ATPase_ROK"/>
    <property type="match status" value="1"/>
</dbReference>
<dbReference type="PANTHER" id="PTHR18964:SF149">
    <property type="entry name" value="BIFUNCTIONAL UDP-N-ACETYLGLUCOSAMINE 2-EPIMERASE_N-ACETYLMANNOSAMINE KINASE"/>
    <property type="match status" value="1"/>
</dbReference>
<dbReference type="RefSeq" id="WP_285569095.1">
    <property type="nucleotide sequence ID" value="NZ_BSDE01000001.1"/>
</dbReference>
<organism evidence="2 3">
    <name type="scientific">Geothrix limicola</name>
    <dbReference type="NCBI Taxonomy" id="2927978"/>
    <lineage>
        <taxon>Bacteria</taxon>
        <taxon>Pseudomonadati</taxon>
        <taxon>Acidobacteriota</taxon>
        <taxon>Holophagae</taxon>
        <taxon>Holophagales</taxon>
        <taxon>Holophagaceae</taxon>
        <taxon>Geothrix</taxon>
    </lineage>
</organism>
<gene>
    <name evidence="2" type="ORF">GETHLI_01920</name>
</gene>
<dbReference type="InterPro" id="IPR000600">
    <property type="entry name" value="ROK"/>
</dbReference>
<comment type="caution">
    <text evidence="2">The sequence shown here is derived from an EMBL/GenBank/DDBJ whole genome shotgun (WGS) entry which is preliminary data.</text>
</comment>
<dbReference type="Pfam" id="PF00480">
    <property type="entry name" value="ROK"/>
    <property type="match status" value="1"/>
</dbReference>
<proteinExistence type="inferred from homology"/>
<dbReference type="Gene3D" id="3.30.420.40">
    <property type="match status" value="2"/>
</dbReference>
<dbReference type="EMBL" id="BSDE01000001">
    <property type="protein sequence ID" value="GLH71690.1"/>
    <property type="molecule type" value="Genomic_DNA"/>
</dbReference>